<sequence length="251" mass="27612">MIIDSGYEPRLPNGHVWTVFQQWSMLGQLFVGVSRLRRLDQMSAGEPGLGSESQKGTGDRKDDGDPEADAYWRRIDERVDRQESLFHQYNGACEAWIARFPPHMRHLAMPALPIPGPGTTLAQAHMGMMLFMKTVGFGGAVRGADDCNKGSLLGRWLRSRAHPDGVSSSRTVSHTGFISYRLADIPHSRHPLVVDPPHRSCSIAKGAYLPPPVRPHTLSPLRSRLSITLAGPAFGVRFFPLIGDISGGLAW</sequence>
<name>A0A4P9WXA3_9FUNG</name>
<proteinExistence type="predicted"/>
<accession>A0A4P9WXA3</accession>
<dbReference type="Proteomes" id="UP000268535">
    <property type="component" value="Unassembled WGS sequence"/>
</dbReference>
<protein>
    <submittedName>
        <fullName evidence="2">Uncharacterized protein</fullName>
    </submittedName>
</protein>
<dbReference type="AlphaFoldDB" id="A0A4P9WXA3"/>
<evidence type="ECO:0000313" key="2">
    <source>
        <dbReference type="EMBL" id="RKO95896.1"/>
    </source>
</evidence>
<organism evidence="2 3">
    <name type="scientific">Caulochytrium protostelioides</name>
    <dbReference type="NCBI Taxonomy" id="1555241"/>
    <lineage>
        <taxon>Eukaryota</taxon>
        <taxon>Fungi</taxon>
        <taxon>Fungi incertae sedis</taxon>
        <taxon>Chytridiomycota</taxon>
        <taxon>Chytridiomycota incertae sedis</taxon>
        <taxon>Chytridiomycetes</taxon>
        <taxon>Caulochytriales</taxon>
        <taxon>Caulochytriaceae</taxon>
        <taxon>Caulochytrium</taxon>
    </lineage>
</organism>
<evidence type="ECO:0000313" key="3">
    <source>
        <dbReference type="Proteomes" id="UP000268535"/>
    </source>
</evidence>
<gene>
    <name evidence="2" type="ORF">CAUPRSCDRAFT_12404</name>
</gene>
<feature type="region of interest" description="Disordered" evidence="1">
    <location>
        <begin position="43"/>
        <end position="67"/>
    </location>
</feature>
<dbReference type="EMBL" id="ML010717">
    <property type="protein sequence ID" value="RKO95896.1"/>
    <property type="molecule type" value="Genomic_DNA"/>
</dbReference>
<reference evidence="3" key="1">
    <citation type="journal article" date="2018" name="Nat. Microbiol.">
        <title>Leveraging single-cell genomics to expand the fungal tree of life.</title>
        <authorList>
            <person name="Ahrendt S.R."/>
            <person name="Quandt C.A."/>
            <person name="Ciobanu D."/>
            <person name="Clum A."/>
            <person name="Salamov A."/>
            <person name="Andreopoulos B."/>
            <person name="Cheng J.F."/>
            <person name="Woyke T."/>
            <person name="Pelin A."/>
            <person name="Henrissat B."/>
            <person name="Reynolds N.K."/>
            <person name="Benny G.L."/>
            <person name="Smith M.E."/>
            <person name="James T.Y."/>
            <person name="Grigoriev I.V."/>
        </authorList>
    </citation>
    <scope>NUCLEOTIDE SEQUENCE [LARGE SCALE GENOMIC DNA]</scope>
    <source>
        <strain evidence="3">ATCC 52028</strain>
    </source>
</reference>
<evidence type="ECO:0000256" key="1">
    <source>
        <dbReference type="SAM" id="MobiDB-lite"/>
    </source>
</evidence>